<evidence type="ECO:0000259" key="4">
    <source>
        <dbReference type="Pfam" id="PF00155"/>
    </source>
</evidence>
<dbReference type="InterPro" id="IPR015421">
    <property type="entry name" value="PyrdxlP-dep_Trfase_major"/>
</dbReference>
<dbReference type="InterPro" id="IPR015422">
    <property type="entry name" value="PyrdxlP-dep_Trfase_small"/>
</dbReference>
<dbReference type="SUPFAM" id="SSF53383">
    <property type="entry name" value="PLP-dependent transferases"/>
    <property type="match status" value="1"/>
</dbReference>
<name>X0WCI5_9ZZZZ</name>
<evidence type="ECO:0000256" key="1">
    <source>
        <dbReference type="ARBA" id="ARBA00001933"/>
    </source>
</evidence>
<dbReference type="EMBL" id="BARS01029943">
    <property type="protein sequence ID" value="GAG10381.1"/>
    <property type="molecule type" value="Genomic_DNA"/>
</dbReference>
<proteinExistence type="predicted"/>
<keyword evidence="2" id="KW-0032">Aminotransferase</keyword>
<dbReference type="InterPro" id="IPR015424">
    <property type="entry name" value="PyrdxlP-dep_Trfase"/>
</dbReference>
<evidence type="ECO:0000313" key="5">
    <source>
        <dbReference type="EMBL" id="GAG10381.1"/>
    </source>
</evidence>
<sequence>MQLAKRVEKLPPYLFAEISRKIAEKRAQGVDVVSFAIGDPDIPTPSHVVDALCQAARDPANHRYPETDGLPDLRRVIARWYEQRFDISLDPDREVLPLIGSKEGIGHIALCFIDPGDLALVP</sequence>
<dbReference type="Gene3D" id="3.90.1150.10">
    <property type="entry name" value="Aspartate Aminotransferase, domain 1"/>
    <property type="match status" value="1"/>
</dbReference>
<dbReference type="Gene3D" id="3.40.640.10">
    <property type="entry name" value="Type I PLP-dependent aspartate aminotransferase-like (Major domain)"/>
    <property type="match status" value="1"/>
</dbReference>
<comment type="cofactor">
    <cofactor evidence="1">
        <name>pyridoxal 5'-phosphate</name>
        <dbReference type="ChEBI" id="CHEBI:597326"/>
    </cofactor>
</comment>
<dbReference type="AlphaFoldDB" id="X0WCI5"/>
<dbReference type="PANTHER" id="PTHR42832:SF3">
    <property type="entry name" value="L-GLUTAMINE--4-(METHYLSULFANYL)-2-OXOBUTANOATE AMINOTRANSFERASE"/>
    <property type="match status" value="1"/>
</dbReference>
<reference evidence="5" key="1">
    <citation type="journal article" date="2014" name="Front. Microbiol.">
        <title>High frequency of phylogenetically diverse reductive dehalogenase-homologous genes in deep subseafloor sedimentary metagenomes.</title>
        <authorList>
            <person name="Kawai M."/>
            <person name="Futagami T."/>
            <person name="Toyoda A."/>
            <person name="Takaki Y."/>
            <person name="Nishi S."/>
            <person name="Hori S."/>
            <person name="Arai W."/>
            <person name="Tsubouchi T."/>
            <person name="Morono Y."/>
            <person name="Uchiyama I."/>
            <person name="Ito T."/>
            <person name="Fujiyama A."/>
            <person name="Inagaki F."/>
            <person name="Takami H."/>
        </authorList>
    </citation>
    <scope>NUCLEOTIDE SEQUENCE</scope>
    <source>
        <strain evidence="5">Expedition CK06-06</strain>
    </source>
</reference>
<dbReference type="GO" id="GO:0030170">
    <property type="term" value="F:pyridoxal phosphate binding"/>
    <property type="evidence" value="ECO:0007669"/>
    <property type="project" value="InterPro"/>
</dbReference>
<evidence type="ECO:0000256" key="2">
    <source>
        <dbReference type="ARBA" id="ARBA00022576"/>
    </source>
</evidence>
<organism evidence="5">
    <name type="scientific">marine sediment metagenome</name>
    <dbReference type="NCBI Taxonomy" id="412755"/>
    <lineage>
        <taxon>unclassified sequences</taxon>
        <taxon>metagenomes</taxon>
        <taxon>ecological metagenomes</taxon>
    </lineage>
</organism>
<dbReference type="InterPro" id="IPR050881">
    <property type="entry name" value="LL-DAP_aminotransferase"/>
</dbReference>
<feature type="non-terminal residue" evidence="5">
    <location>
        <position position="122"/>
    </location>
</feature>
<accession>X0WCI5</accession>
<dbReference type="InterPro" id="IPR004839">
    <property type="entry name" value="Aminotransferase_I/II_large"/>
</dbReference>
<evidence type="ECO:0000256" key="3">
    <source>
        <dbReference type="ARBA" id="ARBA00022679"/>
    </source>
</evidence>
<dbReference type="Pfam" id="PF00155">
    <property type="entry name" value="Aminotran_1_2"/>
    <property type="match status" value="1"/>
</dbReference>
<feature type="domain" description="Aminotransferase class I/classII large" evidence="4">
    <location>
        <begin position="31"/>
        <end position="122"/>
    </location>
</feature>
<comment type="caution">
    <text evidence="5">The sequence shown here is derived from an EMBL/GenBank/DDBJ whole genome shotgun (WGS) entry which is preliminary data.</text>
</comment>
<gene>
    <name evidence="5" type="ORF">S01H1_46747</name>
</gene>
<dbReference type="PANTHER" id="PTHR42832">
    <property type="entry name" value="AMINO ACID AMINOTRANSFERASE"/>
    <property type="match status" value="1"/>
</dbReference>
<keyword evidence="3" id="KW-0808">Transferase</keyword>
<protein>
    <recommendedName>
        <fullName evidence="4">Aminotransferase class I/classII large domain-containing protein</fullName>
    </recommendedName>
</protein>
<dbReference type="GO" id="GO:0008483">
    <property type="term" value="F:transaminase activity"/>
    <property type="evidence" value="ECO:0007669"/>
    <property type="project" value="UniProtKB-KW"/>
</dbReference>